<keyword evidence="3" id="KW-1185">Reference proteome</keyword>
<feature type="non-terminal residue" evidence="2">
    <location>
        <position position="85"/>
    </location>
</feature>
<accession>A0AAN5CUW4</accession>
<comment type="caution">
    <text evidence="2">The sequence shown here is derived from an EMBL/GenBank/DDBJ whole genome shotgun (WGS) entry which is preliminary data.</text>
</comment>
<proteinExistence type="predicted"/>
<keyword evidence="1" id="KW-1133">Transmembrane helix</keyword>
<keyword evidence="1" id="KW-0812">Transmembrane</keyword>
<feature type="transmembrane region" description="Helical" evidence="1">
    <location>
        <begin position="62"/>
        <end position="84"/>
    </location>
</feature>
<reference evidence="3" key="1">
    <citation type="submission" date="2022-10" db="EMBL/GenBank/DDBJ databases">
        <title>Genome assembly of Pristionchus species.</title>
        <authorList>
            <person name="Yoshida K."/>
            <person name="Sommer R.J."/>
        </authorList>
    </citation>
    <scope>NUCLEOTIDE SEQUENCE [LARGE SCALE GENOMIC DNA]</scope>
    <source>
        <strain evidence="3">RS5460</strain>
    </source>
</reference>
<protein>
    <submittedName>
        <fullName evidence="2">Uncharacterized protein</fullName>
    </submittedName>
</protein>
<feature type="non-terminal residue" evidence="2">
    <location>
        <position position="1"/>
    </location>
</feature>
<name>A0AAN5CUW4_9BILA</name>
<organism evidence="2 3">
    <name type="scientific">Pristionchus mayeri</name>
    <dbReference type="NCBI Taxonomy" id="1317129"/>
    <lineage>
        <taxon>Eukaryota</taxon>
        <taxon>Metazoa</taxon>
        <taxon>Ecdysozoa</taxon>
        <taxon>Nematoda</taxon>
        <taxon>Chromadorea</taxon>
        <taxon>Rhabditida</taxon>
        <taxon>Rhabditina</taxon>
        <taxon>Diplogasteromorpha</taxon>
        <taxon>Diplogasteroidea</taxon>
        <taxon>Neodiplogasteridae</taxon>
        <taxon>Pristionchus</taxon>
    </lineage>
</organism>
<feature type="transmembrane region" description="Helical" evidence="1">
    <location>
        <begin position="37"/>
        <end position="56"/>
    </location>
</feature>
<sequence>TIATIGTFIELGITLERAISVRDPEKYHNSKLARKNISVYLGVSICASIFLGSLMIKGAQTTSAMISTFLLNCLDISSFVVSILI</sequence>
<dbReference type="AlphaFoldDB" id="A0AAN5CUW4"/>
<evidence type="ECO:0000313" key="3">
    <source>
        <dbReference type="Proteomes" id="UP001328107"/>
    </source>
</evidence>
<gene>
    <name evidence="2" type="ORF">PMAYCL1PPCAC_21296</name>
</gene>
<keyword evidence="1" id="KW-0472">Membrane</keyword>
<dbReference type="EMBL" id="BTRK01000005">
    <property type="protein sequence ID" value="GMR51101.1"/>
    <property type="molecule type" value="Genomic_DNA"/>
</dbReference>
<dbReference type="Proteomes" id="UP001328107">
    <property type="component" value="Unassembled WGS sequence"/>
</dbReference>
<evidence type="ECO:0000313" key="2">
    <source>
        <dbReference type="EMBL" id="GMR51101.1"/>
    </source>
</evidence>
<evidence type="ECO:0000256" key="1">
    <source>
        <dbReference type="SAM" id="Phobius"/>
    </source>
</evidence>